<dbReference type="InterPro" id="IPR036291">
    <property type="entry name" value="NAD(P)-bd_dom_sf"/>
</dbReference>
<dbReference type="Gene3D" id="3.40.50.720">
    <property type="entry name" value="NAD(P)-binding Rossmann-like Domain"/>
    <property type="match status" value="2"/>
</dbReference>
<comment type="similarity">
    <text evidence="3">Belongs to the D-isomer specific 2-hydroxyacid dehydrogenase family.</text>
</comment>
<evidence type="ECO:0000259" key="5">
    <source>
        <dbReference type="Pfam" id="PF02826"/>
    </source>
</evidence>
<feature type="domain" description="D-isomer specific 2-hydroxyacid dehydrogenase NAD-binding" evidence="5">
    <location>
        <begin position="107"/>
        <end position="282"/>
    </location>
</feature>
<evidence type="ECO:0000256" key="3">
    <source>
        <dbReference type="RuleBase" id="RU003719"/>
    </source>
</evidence>
<dbReference type="CDD" id="cd12156">
    <property type="entry name" value="HPPR"/>
    <property type="match status" value="1"/>
</dbReference>
<evidence type="ECO:0000259" key="4">
    <source>
        <dbReference type="Pfam" id="PF00389"/>
    </source>
</evidence>
<evidence type="ECO:0000256" key="1">
    <source>
        <dbReference type="ARBA" id="ARBA00023002"/>
    </source>
</evidence>
<reference evidence="6 7" key="1">
    <citation type="submission" date="2021-01" db="EMBL/GenBank/DDBJ databases">
        <title>Belnapia mucosa sp. nov. and Belnapia arida sp. nov., isolated from the Tabernas Desert (Almeria, Spain).</title>
        <authorList>
            <person name="Molina-Menor E."/>
            <person name="Vidal-Verdu A."/>
            <person name="Calonge A."/>
            <person name="Satari L."/>
            <person name="Pereto J."/>
            <person name="Porcar M."/>
        </authorList>
    </citation>
    <scope>NUCLEOTIDE SEQUENCE [LARGE SCALE GENOMIC DNA]</scope>
    <source>
        <strain evidence="6 7">T18</strain>
    </source>
</reference>
<dbReference type="InterPro" id="IPR006140">
    <property type="entry name" value="D-isomer_DH_NAD-bd"/>
</dbReference>
<dbReference type="PANTHER" id="PTHR10996">
    <property type="entry name" value="2-HYDROXYACID DEHYDROGENASE-RELATED"/>
    <property type="match status" value="1"/>
</dbReference>
<dbReference type="InterPro" id="IPR006139">
    <property type="entry name" value="D-isomer_2_OHA_DH_cat_dom"/>
</dbReference>
<dbReference type="Pfam" id="PF00389">
    <property type="entry name" value="2-Hacid_dh"/>
    <property type="match status" value="1"/>
</dbReference>
<dbReference type="EMBL" id="JAETWB010000025">
    <property type="protein sequence ID" value="MBL6081375.1"/>
    <property type="molecule type" value="Genomic_DNA"/>
</dbReference>
<dbReference type="RefSeq" id="WP_202834597.1">
    <property type="nucleotide sequence ID" value="NZ_JAETWB010000025.1"/>
</dbReference>
<name>A0ABS1UA15_9PROT</name>
<accession>A0ABS1UA15</accession>
<dbReference type="Proteomes" id="UP000660885">
    <property type="component" value="Unassembled WGS sequence"/>
</dbReference>
<keyword evidence="7" id="KW-1185">Reference proteome</keyword>
<keyword evidence="1 3" id="KW-0560">Oxidoreductase</keyword>
<dbReference type="InterPro" id="IPR050223">
    <property type="entry name" value="D-isomer_2-hydroxyacid_DH"/>
</dbReference>
<organism evidence="6 7">
    <name type="scientific">Belnapia arida</name>
    <dbReference type="NCBI Taxonomy" id="2804533"/>
    <lineage>
        <taxon>Bacteria</taxon>
        <taxon>Pseudomonadati</taxon>
        <taxon>Pseudomonadota</taxon>
        <taxon>Alphaproteobacteria</taxon>
        <taxon>Acetobacterales</taxon>
        <taxon>Roseomonadaceae</taxon>
        <taxon>Belnapia</taxon>
    </lineage>
</organism>
<dbReference type="PANTHER" id="PTHR10996:SF178">
    <property type="entry name" value="2-HYDROXYACID DEHYDROGENASE YGL185C-RELATED"/>
    <property type="match status" value="1"/>
</dbReference>
<keyword evidence="2" id="KW-0520">NAD</keyword>
<feature type="domain" description="D-isomer specific 2-hydroxyacid dehydrogenase catalytic" evidence="4">
    <location>
        <begin position="10"/>
        <end position="313"/>
    </location>
</feature>
<gene>
    <name evidence="6" type="ORF">JMJ56_25600</name>
</gene>
<evidence type="ECO:0000313" key="7">
    <source>
        <dbReference type="Proteomes" id="UP000660885"/>
    </source>
</evidence>
<evidence type="ECO:0000313" key="6">
    <source>
        <dbReference type="EMBL" id="MBL6081375.1"/>
    </source>
</evidence>
<dbReference type="InterPro" id="IPR029752">
    <property type="entry name" value="D-isomer_DH_CS1"/>
</dbReference>
<comment type="caution">
    <text evidence="6">The sequence shown here is derived from an EMBL/GenBank/DDBJ whole genome shotgun (WGS) entry which is preliminary data.</text>
</comment>
<dbReference type="SUPFAM" id="SSF51735">
    <property type="entry name" value="NAD(P)-binding Rossmann-fold domains"/>
    <property type="match status" value="1"/>
</dbReference>
<sequence length="320" mass="33840">MKPVILTAMPLRPPFQARLEETYEVYGPLGQTIPGTLPEAARSAQALITLGSVGASAELMAALPRLGLITCYGTGFERVDRAEAAARGILVTHAGDANATSVAEFAMGLVLASTRLILRGDRVVRSGGWVDLGIGRMPLVPGLAGRRLGVYGLGAIGSRVAQRAAAFEMQVGYHNRSPRNGVPYPYFEDLLALARWADVLVVAARADEENRAAVGPAVLDALGRTGTLVNIARGSLVDEDALCDALEAGRIAGAGLDVYQREPHVGDRLKALDNVVLTPHMAALSEAAQTAQQQILLDNLEAFFADRPVRFQVSTLPAKA</sequence>
<protein>
    <submittedName>
        <fullName evidence="6">2-hydroxyacid dehydrogenase</fullName>
    </submittedName>
</protein>
<dbReference type="PROSITE" id="PS00065">
    <property type="entry name" value="D_2_HYDROXYACID_DH_1"/>
    <property type="match status" value="1"/>
</dbReference>
<evidence type="ECO:0000256" key="2">
    <source>
        <dbReference type="ARBA" id="ARBA00023027"/>
    </source>
</evidence>
<dbReference type="Pfam" id="PF02826">
    <property type="entry name" value="2-Hacid_dh_C"/>
    <property type="match status" value="1"/>
</dbReference>
<dbReference type="SUPFAM" id="SSF52283">
    <property type="entry name" value="Formate/glycerate dehydrogenase catalytic domain-like"/>
    <property type="match status" value="1"/>
</dbReference>
<proteinExistence type="inferred from homology"/>